<dbReference type="EMBL" id="BSXT01000706">
    <property type="protein sequence ID" value="GMF32698.1"/>
    <property type="molecule type" value="Genomic_DNA"/>
</dbReference>
<dbReference type="Pfam" id="PF07714">
    <property type="entry name" value="PK_Tyr_Ser-Thr"/>
    <property type="match status" value="1"/>
</dbReference>
<dbReference type="InterPro" id="IPR001245">
    <property type="entry name" value="Ser-Thr/Tyr_kinase_cat_dom"/>
</dbReference>
<dbReference type="InterPro" id="IPR000719">
    <property type="entry name" value="Prot_kinase_dom"/>
</dbReference>
<evidence type="ECO:0000313" key="2">
    <source>
        <dbReference type="EMBL" id="GMF32698.1"/>
    </source>
</evidence>
<dbReference type="PANTHER" id="PTHR44329:SF214">
    <property type="entry name" value="PROTEIN KINASE DOMAIN-CONTAINING PROTEIN"/>
    <property type="match status" value="1"/>
</dbReference>
<dbReference type="GO" id="GO:0005524">
    <property type="term" value="F:ATP binding"/>
    <property type="evidence" value="ECO:0007669"/>
    <property type="project" value="InterPro"/>
</dbReference>
<accession>A0A9W6X6U4</accession>
<comment type="caution">
    <text evidence="2">The sequence shown here is derived from an EMBL/GenBank/DDBJ whole genome shotgun (WGS) entry which is preliminary data.</text>
</comment>
<evidence type="ECO:0000313" key="3">
    <source>
        <dbReference type="Proteomes" id="UP001165121"/>
    </source>
</evidence>
<dbReference type="Proteomes" id="UP001165121">
    <property type="component" value="Unassembled WGS sequence"/>
</dbReference>
<dbReference type="InterPro" id="IPR011009">
    <property type="entry name" value="Kinase-like_dom_sf"/>
</dbReference>
<sequence>MDDLKQSDCPTSGATTEIIGNVEICVLSVLLVAHTIERRRGMTTSTGVQERDTVELSSLTASRHWSLSKEDNELPNDVRSDPEFTSFRIDPSDVMQVRTLAHGNFAMTSLVYLGDKQAVMKKVSVHTQGQDRDQMIAFMNEIRVCAKLEHPKVVGFLGIMWASLSDLSAIVEYIPRGSLAVFLKEKKPARKTSRQVFTWLESSNETPSKLSFALQISEALVYLQSFAPPVIHGHLRADSILLGSSWEIKLNRLGFMLNSSSFSTENRAWFAPEVLTSGDFNEKSDIYSFGAVLSELDRCKLPYSRKAIRRQSVDDTTTFRPKFRDDCPSDILEIAQSCLREDPAKRPTAMELHYSLRQLLRQSQGQRRASTDN</sequence>
<keyword evidence="3" id="KW-1185">Reference proteome</keyword>
<proteinExistence type="predicted"/>
<dbReference type="AlphaFoldDB" id="A0A9W6X6U4"/>
<dbReference type="PANTHER" id="PTHR44329">
    <property type="entry name" value="SERINE/THREONINE-PROTEIN KINASE TNNI3K-RELATED"/>
    <property type="match status" value="1"/>
</dbReference>
<gene>
    <name evidence="2" type="ORF">Pfra01_000785400</name>
</gene>
<feature type="domain" description="Protein kinase" evidence="1">
    <location>
        <begin position="94"/>
        <end position="356"/>
    </location>
</feature>
<protein>
    <submittedName>
        <fullName evidence="2">Unnamed protein product</fullName>
    </submittedName>
</protein>
<dbReference type="Gene3D" id="1.10.510.10">
    <property type="entry name" value="Transferase(Phosphotransferase) domain 1"/>
    <property type="match status" value="1"/>
</dbReference>
<dbReference type="PROSITE" id="PS50011">
    <property type="entry name" value="PROTEIN_KINASE_DOM"/>
    <property type="match status" value="1"/>
</dbReference>
<reference evidence="2" key="1">
    <citation type="submission" date="2023-04" db="EMBL/GenBank/DDBJ databases">
        <title>Phytophthora fragariaefolia NBRC 109709.</title>
        <authorList>
            <person name="Ichikawa N."/>
            <person name="Sato H."/>
            <person name="Tonouchi N."/>
        </authorList>
    </citation>
    <scope>NUCLEOTIDE SEQUENCE</scope>
    <source>
        <strain evidence="2">NBRC 109709</strain>
    </source>
</reference>
<evidence type="ECO:0000259" key="1">
    <source>
        <dbReference type="PROSITE" id="PS50011"/>
    </source>
</evidence>
<dbReference type="GO" id="GO:0004674">
    <property type="term" value="F:protein serine/threonine kinase activity"/>
    <property type="evidence" value="ECO:0007669"/>
    <property type="project" value="TreeGrafter"/>
</dbReference>
<dbReference type="InterPro" id="IPR051681">
    <property type="entry name" value="Ser/Thr_Kinases-Pseudokinases"/>
</dbReference>
<organism evidence="2 3">
    <name type="scientific">Phytophthora fragariaefolia</name>
    <dbReference type="NCBI Taxonomy" id="1490495"/>
    <lineage>
        <taxon>Eukaryota</taxon>
        <taxon>Sar</taxon>
        <taxon>Stramenopiles</taxon>
        <taxon>Oomycota</taxon>
        <taxon>Peronosporomycetes</taxon>
        <taxon>Peronosporales</taxon>
        <taxon>Peronosporaceae</taxon>
        <taxon>Phytophthora</taxon>
    </lineage>
</organism>
<dbReference type="SUPFAM" id="SSF56112">
    <property type="entry name" value="Protein kinase-like (PK-like)"/>
    <property type="match status" value="1"/>
</dbReference>
<dbReference type="OrthoDB" id="4062651at2759"/>
<name>A0A9W6X6U4_9STRA</name>